<feature type="region of interest" description="Disordered" evidence="6">
    <location>
        <begin position="53"/>
        <end position="74"/>
    </location>
</feature>
<dbReference type="Pfam" id="PF07773">
    <property type="entry name" value="TCTN_DUF1619"/>
    <property type="match status" value="2"/>
</dbReference>
<proteinExistence type="inferred from homology"/>
<protein>
    <recommendedName>
        <fullName evidence="12">Tectonic domain-containing protein</fullName>
    </recommendedName>
</protein>
<accession>A0A3Q1B646</accession>
<dbReference type="InterPro" id="IPR040354">
    <property type="entry name" value="TCTN1-3"/>
</dbReference>
<dbReference type="GO" id="GO:0060271">
    <property type="term" value="P:cilium assembly"/>
    <property type="evidence" value="ECO:0007669"/>
    <property type="project" value="TreeGrafter"/>
</dbReference>
<feature type="signal peptide" evidence="7">
    <location>
        <begin position="1"/>
        <end position="21"/>
    </location>
</feature>
<keyword evidence="3 7" id="KW-0732">Signal</keyword>
<keyword evidence="11" id="KW-1185">Reference proteome</keyword>
<comment type="similarity">
    <text evidence="1">Belongs to the tectonic family.</text>
</comment>
<dbReference type="Proteomes" id="UP001501940">
    <property type="component" value="Chromosome 13"/>
</dbReference>
<evidence type="ECO:0000256" key="5">
    <source>
        <dbReference type="ARBA" id="ARBA00023180"/>
    </source>
</evidence>
<evidence type="ECO:0000313" key="11">
    <source>
        <dbReference type="Proteomes" id="UP001501940"/>
    </source>
</evidence>
<evidence type="ECO:0000256" key="2">
    <source>
        <dbReference type="ARBA" id="ARBA00011495"/>
    </source>
</evidence>
<sequence>MASSASSGFFCLFFLFSAVATEENTTSLDLTTPASFDQNVTFAVTENYTVFETTTTPSSGSTEEEPLLPAEPLPESGRLLTPVTAVDRLCPCDDHTGVCDINCCCDRECSKEVVALFTSCSVPAVSGGRQLCSRDVASYSLRSTMNGYSELQSSVQKETSYNLFCIQAQNRLDGLSHPPPELPTDSNFEWLFKQFTSFIFGSDSGAQVSPGELQASPGYLYEDVMLTVGESGQRGMFWLPAAGLTADCVDNSPAAFLKDQSSQCSRRVVLDQDCSSLPALSINTYTDIQLFAGKQIDAAVVPVKVASIILQSTDDTQSELQISAGENLSPVLLRNSLCANVVLKVTYVIRYNSGGEIVNATVTLVLGFVSDDMLPLEQEFQITYVQEDGGDVAVRYSGNPGYVVGLPLVSGTKTADGITRSIDPRDTLSLLHSAEDQDCLQDPQQRSPVLFGLNSVSGCTLRLVDAENCSLVSHLLLDVLRGPNYPQYVASFGNSHLDNPLDWVQIKNSFSPG</sequence>
<dbReference type="GO" id="GO:0036038">
    <property type="term" value="C:MKS complex"/>
    <property type="evidence" value="ECO:0007669"/>
    <property type="project" value="TreeGrafter"/>
</dbReference>
<evidence type="ECO:0000256" key="4">
    <source>
        <dbReference type="ARBA" id="ARBA00022794"/>
    </source>
</evidence>
<organism evidence="10 11">
    <name type="scientific">Amphiprion ocellaris</name>
    <name type="common">Clown anemonefish</name>
    <dbReference type="NCBI Taxonomy" id="80972"/>
    <lineage>
        <taxon>Eukaryota</taxon>
        <taxon>Metazoa</taxon>
        <taxon>Chordata</taxon>
        <taxon>Craniata</taxon>
        <taxon>Vertebrata</taxon>
        <taxon>Euteleostomi</taxon>
        <taxon>Actinopterygii</taxon>
        <taxon>Neopterygii</taxon>
        <taxon>Teleostei</taxon>
        <taxon>Neoteleostei</taxon>
        <taxon>Acanthomorphata</taxon>
        <taxon>Ovalentaria</taxon>
        <taxon>Pomacentridae</taxon>
        <taxon>Amphiprion</taxon>
    </lineage>
</organism>
<dbReference type="GO" id="GO:1904491">
    <property type="term" value="P:protein localization to ciliary transition zone"/>
    <property type="evidence" value="ECO:0007669"/>
    <property type="project" value="TreeGrafter"/>
</dbReference>
<feature type="domain" description="Tectonic-1-3" evidence="8">
    <location>
        <begin position="218"/>
        <end position="386"/>
    </location>
</feature>
<evidence type="ECO:0000256" key="7">
    <source>
        <dbReference type="SAM" id="SignalP"/>
    </source>
</evidence>
<dbReference type="Ensembl" id="ENSAOCT00000001605.2">
    <property type="protein sequence ID" value="ENSAOCP00000008139.2"/>
    <property type="gene ID" value="ENSAOCG00000012097.2"/>
</dbReference>
<dbReference type="GeneTree" id="ENSGT00570000079101"/>
<evidence type="ECO:0000256" key="3">
    <source>
        <dbReference type="ARBA" id="ARBA00022729"/>
    </source>
</evidence>
<dbReference type="OMA" id="NYTVFET"/>
<feature type="domain" description="Tectonic-1-3 N-terminal" evidence="9">
    <location>
        <begin position="85"/>
        <end position="175"/>
    </location>
</feature>
<dbReference type="AlphaFoldDB" id="A0A3Q1B646"/>
<dbReference type="Pfam" id="PF25752">
    <property type="entry name" value="DUF1619_N"/>
    <property type="match status" value="1"/>
</dbReference>
<evidence type="ECO:0000259" key="8">
    <source>
        <dbReference type="Pfam" id="PF07773"/>
    </source>
</evidence>
<dbReference type="STRING" id="80972.ENSAOCP00000008139"/>
<reference evidence="10" key="2">
    <citation type="submission" date="2025-08" db="UniProtKB">
        <authorList>
            <consortium name="Ensembl"/>
        </authorList>
    </citation>
    <scope>IDENTIFICATION</scope>
</reference>
<keyword evidence="4" id="KW-0970">Cilium biogenesis/degradation</keyword>
<feature type="domain" description="Tectonic-1-3" evidence="8">
    <location>
        <begin position="398"/>
        <end position="496"/>
    </location>
</feature>
<gene>
    <name evidence="10" type="primary">TCTN1</name>
</gene>
<evidence type="ECO:0000256" key="6">
    <source>
        <dbReference type="SAM" id="MobiDB-lite"/>
    </source>
</evidence>
<evidence type="ECO:0008006" key="12">
    <source>
        <dbReference type="Google" id="ProtNLM"/>
    </source>
</evidence>
<dbReference type="InterPro" id="IPR057724">
    <property type="entry name" value="TCTN1-3_N"/>
</dbReference>
<comment type="subunit">
    <text evidence="2">Part of the tectonic-like complex (also named B9 complex).</text>
</comment>
<reference evidence="10 11" key="1">
    <citation type="submission" date="2022-01" db="EMBL/GenBank/DDBJ databases">
        <title>A chromosome-scale genome assembly of the false clownfish, Amphiprion ocellaris.</title>
        <authorList>
            <person name="Ryu T."/>
        </authorList>
    </citation>
    <scope>NUCLEOTIDE SEQUENCE [LARGE SCALE GENOMIC DNA]</scope>
</reference>
<reference evidence="10" key="3">
    <citation type="submission" date="2025-09" db="UniProtKB">
        <authorList>
            <consortium name="Ensembl"/>
        </authorList>
    </citation>
    <scope>IDENTIFICATION</scope>
</reference>
<keyword evidence="5" id="KW-0325">Glycoprotein</keyword>
<feature type="chain" id="PRO_5043758564" description="Tectonic domain-containing protein" evidence="7">
    <location>
        <begin position="22"/>
        <end position="513"/>
    </location>
</feature>
<dbReference type="PANTHER" id="PTHR14611:SF1">
    <property type="entry name" value="TECTONIC-1"/>
    <property type="match status" value="1"/>
</dbReference>
<evidence type="ECO:0000256" key="1">
    <source>
        <dbReference type="ARBA" id="ARBA00007633"/>
    </source>
</evidence>
<name>A0A3Q1B646_AMPOC</name>
<evidence type="ECO:0000313" key="10">
    <source>
        <dbReference type="Ensembl" id="ENSAOCP00000008139.2"/>
    </source>
</evidence>
<evidence type="ECO:0000259" key="9">
    <source>
        <dbReference type="Pfam" id="PF25752"/>
    </source>
</evidence>
<dbReference type="InterPro" id="IPR011677">
    <property type="entry name" value="TCTN1-3_dom"/>
</dbReference>
<dbReference type="PANTHER" id="PTHR14611">
    <property type="entry name" value="TECTONIC FAMILY MEMBER"/>
    <property type="match status" value="1"/>
</dbReference>